<feature type="compositionally biased region" description="Basic and acidic residues" evidence="8">
    <location>
        <begin position="172"/>
        <end position="185"/>
    </location>
</feature>
<keyword evidence="2 7" id="KW-0863">Zinc-finger</keyword>
<dbReference type="InterPro" id="IPR036855">
    <property type="entry name" value="Znf_CCCH_sf"/>
</dbReference>
<dbReference type="SMART" id="SM00360">
    <property type="entry name" value="RRM"/>
    <property type="match status" value="1"/>
</dbReference>
<evidence type="ECO:0000256" key="6">
    <source>
        <dbReference type="PROSITE-ProRule" id="PRU00176"/>
    </source>
</evidence>
<dbReference type="InterPro" id="IPR000571">
    <property type="entry name" value="Znf_CCCH"/>
</dbReference>
<dbReference type="SUPFAM" id="SSF90229">
    <property type="entry name" value="CCCH zinc finger"/>
    <property type="match status" value="1"/>
</dbReference>
<keyword evidence="4 6" id="KW-0694">RNA-binding</keyword>
<evidence type="ECO:0008006" key="13">
    <source>
        <dbReference type="Google" id="ProtNLM"/>
    </source>
</evidence>
<feature type="region of interest" description="Disordered" evidence="8">
    <location>
        <begin position="161"/>
        <end position="190"/>
    </location>
</feature>
<keyword evidence="1 7" id="KW-0479">Metal-binding</keyword>
<keyword evidence="3 7" id="KW-0862">Zinc</keyword>
<reference evidence="11" key="5">
    <citation type="journal article" date="2021" name="G3 (Bethesda)">
        <title>Aegilops tauschii genome assembly Aet v5.0 features greater sequence contiguity and improved annotation.</title>
        <authorList>
            <person name="Wang L."/>
            <person name="Zhu T."/>
            <person name="Rodriguez J.C."/>
            <person name="Deal K.R."/>
            <person name="Dubcovsky J."/>
            <person name="McGuire P.E."/>
            <person name="Lux T."/>
            <person name="Spannagl M."/>
            <person name="Mayer K.F.X."/>
            <person name="Baldrich P."/>
            <person name="Meyers B.C."/>
            <person name="Huo N."/>
            <person name="Gu Y.Q."/>
            <person name="Zhou H."/>
            <person name="Devos K.M."/>
            <person name="Bennetzen J.L."/>
            <person name="Unver T."/>
            <person name="Budak H."/>
            <person name="Gulick P.J."/>
            <person name="Galiba G."/>
            <person name="Kalapos B."/>
            <person name="Nelson D.R."/>
            <person name="Li P."/>
            <person name="You F.M."/>
            <person name="Luo M.C."/>
            <person name="Dvorak J."/>
        </authorList>
    </citation>
    <scope>NUCLEOTIDE SEQUENCE [LARGE SCALE GENOMIC DNA]</scope>
    <source>
        <strain evidence="11">cv. AL8/78</strain>
    </source>
</reference>
<feature type="domain" description="C3H1-type" evidence="10">
    <location>
        <begin position="136"/>
        <end position="163"/>
    </location>
</feature>
<protein>
    <recommendedName>
        <fullName evidence="13">Zinc finger CCCH domain-containing protein 42</fullName>
    </recommendedName>
</protein>
<keyword evidence="5" id="KW-0238">DNA-binding</keyword>
<feature type="domain" description="C3H1-type" evidence="10">
    <location>
        <begin position="196"/>
        <end position="218"/>
    </location>
</feature>
<feature type="zinc finger region" description="C3H1-type" evidence="7">
    <location>
        <begin position="196"/>
        <end position="218"/>
    </location>
</feature>
<dbReference type="Pfam" id="PF00642">
    <property type="entry name" value="zf-CCCH"/>
    <property type="match status" value="3"/>
</dbReference>
<dbReference type="GO" id="GO:0003677">
    <property type="term" value="F:DNA binding"/>
    <property type="evidence" value="ECO:0007669"/>
    <property type="project" value="UniProtKB-KW"/>
</dbReference>
<dbReference type="GO" id="GO:0071011">
    <property type="term" value="C:precatalytic spliceosome"/>
    <property type="evidence" value="ECO:0007669"/>
    <property type="project" value="TreeGrafter"/>
</dbReference>
<evidence type="ECO:0000256" key="4">
    <source>
        <dbReference type="ARBA" id="ARBA00022884"/>
    </source>
</evidence>
<dbReference type="Gene3D" id="3.30.1370.210">
    <property type="match status" value="2"/>
</dbReference>
<dbReference type="FunFam" id="3.30.70.330:FF:000829">
    <property type="entry name" value="Putative U2 auxiliary factor small subunit, Nucleotide-binding alpha-beta plait domain protein"/>
    <property type="match status" value="1"/>
</dbReference>
<dbReference type="InterPro" id="IPR035979">
    <property type="entry name" value="RBD_domain_sf"/>
</dbReference>
<dbReference type="GO" id="GO:0071013">
    <property type="term" value="C:catalytic step 2 spliceosome"/>
    <property type="evidence" value="ECO:0007669"/>
    <property type="project" value="TreeGrafter"/>
</dbReference>
<dbReference type="InterPro" id="IPR051847">
    <property type="entry name" value="RNA_proc/Spliceosome_comp"/>
</dbReference>
<evidence type="ECO:0000256" key="7">
    <source>
        <dbReference type="PROSITE-ProRule" id="PRU00723"/>
    </source>
</evidence>
<dbReference type="GO" id="GO:0008270">
    <property type="term" value="F:zinc ion binding"/>
    <property type="evidence" value="ECO:0007669"/>
    <property type="project" value="UniProtKB-KW"/>
</dbReference>
<evidence type="ECO:0000256" key="2">
    <source>
        <dbReference type="ARBA" id="ARBA00022771"/>
    </source>
</evidence>
<proteinExistence type="predicted"/>
<dbReference type="Gramene" id="AET2Gv20292200.6">
    <property type="protein sequence ID" value="AET2Gv20292200.6"/>
    <property type="gene ID" value="AET2Gv20292200"/>
</dbReference>
<evidence type="ECO:0000259" key="9">
    <source>
        <dbReference type="PROSITE" id="PS50102"/>
    </source>
</evidence>
<dbReference type="Gene3D" id="3.30.70.330">
    <property type="match status" value="1"/>
</dbReference>
<dbReference type="Pfam" id="PF00076">
    <property type="entry name" value="RRM_1"/>
    <property type="match status" value="1"/>
</dbReference>
<feature type="domain" description="C3H1-type" evidence="10">
    <location>
        <begin position="222"/>
        <end position="248"/>
    </location>
</feature>
<dbReference type="InterPro" id="IPR000504">
    <property type="entry name" value="RRM_dom"/>
</dbReference>
<dbReference type="InterPro" id="IPR012677">
    <property type="entry name" value="Nucleotide-bd_a/b_plait_sf"/>
</dbReference>
<keyword evidence="12" id="KW-1185">Reference proteome</keyword>
<dbReference type="SMART" id="SM00356">
    <property type="entry name" value="ZnF_C3H1"/>
    <property type="match status" value="3"/>
</dbReference>
<evidence type="ECO:0000256" key="5">
    <source>
        <dbReference type="ARBA" id="ARBA00023125"/>
    </source>
</evidence>
<dbReference type="GO" id="GO:0003723">
    <property type="term" value="F:RNA binding"/>
    <property type="evidence" value="ECO:0007669"/>
    <property type="project" value="UniProtKB-UniRule"/>
</dbReference>
<organism evidence="11 12">
    <name type="scientific">Aegilops tauschii subsp. strangulata</name>
    <name type="common">Goatgrass</name>
    <dbReference type="NCBI Taxonomy" id="200361"/>
    <lineage>
        <taxon>Eukaryota</taxon>
        <taxon>Viridiplantae</taxon>
        <taxon>Streptophyta</taxon>
        <taxon>Embryophyta</taxon>
        <taxon>Tracheophyta</taxon>
        <taxon>Spermatophyta</taxon>
        <taxon>Magnoliopsida</taxon>
        <taxon>Liliopsida</taxon>
        <taxon>Poales</taxon>
        <taxon>Poaceae</taxon>
        <taxon>BOP clade</taxon>
        <taxon>Pooideae</taxon>
        <taxon>Triticodae</taxon>
        <taxon>Triticeae</taxon>
        <taxon>Triticinae</taxon>
        <taxon>Aegilops</taxon>
    </lineage>
</organism>
<feature type="zinc finger region" description="C3H1-type" evidence="7">
    <location>
        <begin position="222"/>
        <end position="248"/>
    </location>
</feature>
<reference evidence="11" key="3">
    <citation type="journal article" date="2017" name="Nature">
        <title>Genome sequence of the progenitor of the wheat D genome Aegilops tauschii.</title>
        <authorList>
            <person name="Luo M.C."/>
            <person name="Gu Y.Q."/>
            <person name="Puiu D."/>
            <person name="Wang H."/>
            <person name="Twardziok S.O."/>
            <person name="Deal K.R."/>
            <person name="Huo N."/>
            <person name="Zhu T."/>
            <person name="Wang L."/>
            <person name="Wang Y."/>
            <person name="McGuire P.E."/>
            <person name="Liu S."/>
            <person name="Long H."/>
            <person name="Ramasamy R.K."/>
            <person name="Rodriguez J.C."/>
            <person name="Van S.L."/>
            <person name="Yuan L."/>
            <person name="Wang Z."/>
            <person name="Xia Z."/>
            <person name="Xiao L."/>
            <person name="Anderson O.D."/>
            <person name="Ouyang S."/>
            <person name="Liang Y."/>
            <person name="Zimin A.V."/>
            <person name="Pertea G."/>
            <person name="Qi P."/>
            <person name="Bennetzen J.L."/>
            <person name="Dai X."/>
            <person name="Dawson M.W."/>
            <person name="Muller H.G."/>
            <person name="Kugler K."/>
            <person name="Rivarola-Duarte L."/>
            <person name="Spannagl M."/>
            <person name="Mayer K.F.X."/>
            <person name="Lu F.H."/>
            <person name="Bevan M.W."/>
            <person name="Leroy P."/>
            <person name="Li P."/>
            <person name="You F.M."/>
            <person name="Sun Q."/>
            <person name="Liu Z."/>
            <person name="Lyons E."/>
            <person name="Wicker T."/>
            <person name="Salzberg S.L."/>
            <person name="Devos K.M."/>
            <person name="Dvorak J."/>
        </authorList>
    </citation>
    <scope>NUCLEOTIDE SEQUENCE [LARGE SCALE GENOMIC DNA]</scope>
    <source>
        <strain evidence="11">cv. AL8/78</strain>
    </source>
</reference>
<dbReference type="PROSITE" id="PS50103">
    <property type="entry name" value="ZF_C3H1"/>
    <property type="match status" value="3"/>
</dbReference>
<dbReference type="STRING" id="200361.A0A453AXL9"/>
<feature type="compositionally biased region" description="Basic and acidic residues" evidence="8">
    <location>
        <begin position="255"/>
        <end position="443"/>
    </location>
</feature>
<evidence type="ECO:0000313" key="11">
    <source>
        <dbReference type="EnsemblPlants" id="AET2Gv20292200.6"/>
    </source>
</evidence>
<dbReference type="PROSITE" id="PS50102">
    <property type="entry name" value="RRM"/>
    <property type="match status" value="1"/>
</dbReference>
<dbReference type="PANTHER" id="PTHR45880">
    <property type="entry name" value="RNA-BINDING MOTIF PROTEIN, X-LINKED 2"/>
    <property type="match status" value="1"/>
</dbReference>
<dbReference type="PANTHER" id="PTHR45880:SF1">
    <property type="entry name" value="RNA-BINDING MOTIF PROTEIN, X-LINKED 2"/>
    <property type="match status" value="1"/>
</dbReference>
<dbReference type="Proteomes" id="UP000015105">
    <property type="component" value="Chromosome 2D"/>
</dbReference>
<feature type="domain" description="RRM" evidence="9">
    <location>
        <begin position="42"/>
        <end position="120"/>
    </location>
</feature>
<evidence type="ECO:0000256" key="3">
    <source>
        <dbReference type="ARBA" id="ARBA00022833"/>
    </source>
</evidence>
<sequence>GAPLDLLLPPTQVKRTQVINQKEAALGLSEDASWHAKFRGSAYVFVGGVPFDLTEGDLLAVFAQYGEVVDVNLVRDKATGKSKGFAFVAYEDQRSTVLSVDNLNGAKVLGRIIRVDHVEKYKKKEEEDEEELQKKREERGVCYAFQKGECNRGDACKYSHDEQRNANTGWGSKEDDPKWEHDRHRGPQNKGESCGVCYAFQKGECSRGDTCRFSHDEQVAVQGRGVCYAFQKGECSRGASCKFSHDEQRNANTDRGSREDSNARRQHDHDPPKSHKIFPDRTKEEARSGDRDGQSSRSELYRDRDSRTRYGDRDTKDRDRNMHEKSPERSRGDRQRGDDRGREDRSDTKDRDRNGHEKSPERSRGDRQRGDDRGREDRSDIKDRDRNGYEKSPERPRGDRQRGDDRRREDRSESKRSRHDRDSGVRYERRGDEEEERYRKLQR</sequence>
<dbReference type="EnsemblPlants" id="AET2Gv20292200.6">
    <property type="protein sequence ID" value="AET2Gv20292200.6"/>
    <property type="gene ID" value="AET2Gv20292200"/>
</dbReference>
<dbReference type="AlphaFoldDB" id="A0A453AXL9"/>
<dbReference type="InterPro" id="IPR045844">
    <property type="entry name" value="RRM_Ist3-like"/>
</dbReference>
<accession>A0A453AXL9</accession>
<dbReference type="CDD" id="cd12411">
    <property type="entry name" value="RRM_ist3_like"/>
    <property type="match status" value="1"/>
</dbReference>
<name>A0A453AXL9_AEGTS</name>
<dbReference type="GO" id="GO:0000398">
    <property type="term" value="P:mRNA splicing, via spliceosome"/>
    <property type="evidence" value="ECO:0007669"/>
    <property type="project" value="InterPro"/>
</dbReference>
<dbReference type="GO" id="GO:0005686">
    <property type="term" value="C:U2 snRNP"/>
    <property type="evidence" value="ECO:0007669"/>
    <property type="project" value="TreeGrafter"/>
</dbReference>
<evidence type="ECO:0000256" key="1">
    <source>
        <dbReference type="ARBA" id="ARBA00022723"/>
    </source>
</evidence>
<reference evidence="12" key="1">
    <citation type="journal article" date="2014" name="Science">
        <title>Ancient hybridizations among the ancestral genomes of bread wheat.</title>
        <authorList>
            <consortium name="International Wheat Genome Sequencing Consortium,"/>
            <person name="Marcussen T."/>
            <person name="Sandve S.R."/>
            <person name="Heier L."/>
            <person name="Spannagl M."/>
            <person name="Pfeifer M."/>
            <person name="Jakobsen K.S."/>
            <person name="Wulff B.B."/>
            <person name="Steuernagel B."/>
            <person name="Mayer K.F."/>
            <person name="Olsen O.A."/>
        </authorList>
    </citation>
    <scope>NUCLEOTIDE SEQUENCE [LARGE SCALE GENOMIC DNA]</scope>
    <source>
        <strain evidence="12">cv. AL8/78</strain>
    </source>
</reference>
<dbReference type="SUPFAM" id="SSF54928">
    <property type="entry name" value="RNA-binding domain, RBD"/>
    <property type="match status" value="1"/>
</dbReference>
<evidence type="ECO:0000256" key="8">
    <source>
        <dbReference type="SAM" id="MobiDB-lite"/>
    </source>
</evidence>
<feature type="zinc finger region" description="C3H1-type" evidence="7">
    <location>
        <begin position="136"/>
        <end position="163"/>
    </location>
</feature>
<reference evidence="12" key="2">
    <citation type="journal article" date="2017" name="Nat. Plants">
        <title>The Aegilops tauschii genome reveals multiple impacts of transposons.</title>
        <authorList>
            <person name="Zhao G."/>
            <person name="Zou C."/>
            <person name="Li K."/>
            <person name="Wang K."/>
            <person name="Li T."/>
            <person name="Gao L."/>
            <person name="Zhang X."/>
            <person name="Wang H."/>
            <person name="Yang Z."/>
            <person name="Liu X."/>
            <person name="Jiang W."/>
            <person name="Mao L."/>
            <person name="Kong X."/>
            <person name="Jiao Y."/>
            <person name="Jia J."/>
        </authorList>
    </citation>
    <scope>NUCLEOTIDE SEQUENCE [LARGE SCALE GENOMIC DNA]</scope>
    <source>
        <strain evidence="12">cv. AL8/78</strain>
    </source>
</reference>
<reference evidence="11" key="4">
    <citation type="submission" date="2019-03" db="UniProtKB">
        <authorList>
            <consortium name="EnsemblPlants"/>
        </authorList>
    </citation>
    <scope>IDENTIFICATION</scope>
</reference>
<evidence type="ECO:0000313" key="12">
    <source>
        <dbReference type="Proteomes" id="UP000015105"/>
    </source>
</evidence>
<evidence type="ECO:0000259" key="10">
    <source>
        <dbReference type="PROSITE" id="PS50103"/>
    </source>
</evidence>
<feature type="region of interest" description="Disordered" evidence="8">
    <location>
        <begin position="244"/>
        <end position="443"/>
    </location>
</feature>